<proteinExistence type="inferred from homology"/>
<dbReference type="InterPro" id="IPR036430">
    <property type="entry name" value="RNase_T2-like_sf"/>
</dbReference>
<keyword evidence="7" id="KW-0540">Nuclease</keyword>
<evidence type="ECO:0000259" key="19">
    <source>
        <dbReference type="Pfam" id="PF25488"/>
    </source>
</evidence>
<comment type="similarity">
    <text evidence="3 17">Belongs to the RNase T2 family.</text>
</comment>
<dbReference type="GO" id="GO:0005576">
    <property type="term" value="C:extracellular region"/>
    <property type="evidence" value="ECO:0007669"/>
    <property type="project" value="TreeGrafter"/>
</dbReference>
<dbReference type="PANTHER" id="PTHR11240">
    <property type="entry name" value="RIBONUCLEASE T2"/>
    <property type="match status" value="1"/>
</dbReference>
<dbReference type="PROSITE" id="PS00531">
    <property type="entry name" value="RNASE_T2_2"/>
    <property type="match status" value="1"/>
</dbReference>
<name>W2S9I9_CYPE1</name>
<evidence type="ECO:0000256" key="8">
    <source>
        <dbReference type="ARBA" id="ARBA00022729"/>
    </source>
</evidence>
<evidence type="ECO:0000256" key="1">
    <source>
        <dbReference type="ARBA" id="ARBA00004410"/>
    </source>
</evidence>
<dbReference type="GO" id="GO:0033897">
    <property type="term" value="F:ribonuclease T2 activity"/>
    <property type="evidence" value="ECO:0007669"/>
    <property type="project" value="UniProtKB-EC"/>
</dbReference>
<keyword evidence="8" id="KW-0732">Signal</keyword>
<evidence type="ECO:0000256" key="9">
    <source>
        <dbReference type="ARBA" id="ARBA00022759"/>
    </source>
</evidence>
<dbReference type="GO" id="GO:0003723">
    <property type="term" value="F:RNA binding"/>
    <property type="evidence" value="ECO:0007669"/>
    <property type="project" value="InterPro"/>
</dbReference>
<keyword evidence="5" id="KW-0963">Cytoplasm</keyword>
<sequence>MASFTSLFSAAVRFLPFTPCNHAPGYDNLAGCSNPSLSCPSPVPANPDTCCLNHPSGHFLLTQFWDASPALGSPENWTIHGLWPDYCAGGFDQFCDSDRQYSNIRDMLSSSEHLLSFMSSHWLSLNGNNNHLWAHEWNKHGTCISTLEPTCYPSSEDGLEAVTSYFTHAANLYSTLNTYATLAAAEIVPSRHKTYTLDQLQGAIAASHGHPITFRCRGSELQEVWYHYAVRGPLRHARPFNESLAAQSSTNQIFRPVEPDIAKSNCPRRGIRYLPKDQDKPAPTQSHPSHTSTSTSKPTAPATPFSGRGHLMVHPLSSSDSNTRHNSEQKPLAPSSDTKGCLIRGGLWYASGGCATYIAKSDPPHFPQLEDDEDHHLFTLSSLYAPCAVMPATSPAHGGQFMCEKDLGIQTIFEALNVTHGQGSAETREVLAWTGKTVFYADKFPGRFEKVELFVDDDSGKREVEVEIEWQSA</sequence>
<evidence type="ECO:0000256" key="14">
    <source>
        <dbReference type="ARBA" id="ARBA00025494"/>
    </source>
</evidence>
<dbReference type="STRING" id="1220924.W2S9I9"/>
<keyword evidence="9" id="KW-0255">Endonuclease</keyword>
<evidence type="ECO:0000256" key="5">
    <source>
        <dbReference type="ARBA" id="ARBA00022490"/>
    </source>
</evidence>
<evidence type="ECO:0000256" key="7">
    <source>
        <dbReference type="ARBA" id="ARBA00022722"/>
    </source>
</evidence>
<comment type="subcellular location">
    <subcellularLocation>
        <location evidence="2">Cytoplasm</location>
    </subcellularLocation>
    <subcellularLocation>
        <location evidence="1">Vacuole lumen</location>
    </subcellularLocation>
</comment>
<evidence type="ECO:0000256" key="16">
    <source>
        <dbReference type="PIRSR" id="PIRSR633697-1"/>
    </source>
</evidence>
<dbReference type="AlphaFoldDB" id="W2S9I9"/>
<dbReference type="PANTHER" id="PTHR11240:SF22">
    <property type="entry name" value="RIBONUCLEASE T2"/>
    <property type="match status" value="1"/>
</dbReference>
<dbReference type="EMBL" id="KB822712">
    <property type="protein sequence ID" value="ETN45366.1"/>
    <property type="molecule type" value="Genomic_DNA"/>
</dbReference>
<evidence type="ECO:0000256" key="13">
    <source>
        <dbReference type="ARBA" id="ARBA00023239"/>
    </source>
</evidence>
<dbReference type="InterPro" id="IPR033697">
    <property type="entry name" value="Ribonuclease_T2_eukaryotic"/>
</dbReference>
<evidence type="ECO:0000256" key="12">
    <source>
        <dbReference type="ARBA" id="ARBA00023180"/>
    </source>
</evidence>
<comment type="function">
    <text evidence="14">Rnase which modulates cell survival under stress conditions. Released from the vacuole to the cytoplasm during stress to promote tRNA and rRNA cleavage and to activate separately a downstream pathway that promotes cell death. Involved in cell size, vacuolar morphology and growth at high temperatures and high salt concentration.</text>
</comment>
<dbReference type="OrthoDB" id="4158920at2759"/>
<evidence type="ECO:0000256" key="3">
    <source>
        <dbReference type="ARBA" id="ARBA00007469"/>
    </source>
</evidence>
<evidence type="ECO:0000256" key="6">
    <source>
        <dbReference type="ARBA" id="ARBA00022554"/>
    </source>
</evidence>
<organism evidence="20 21">
    <name type="scientific">Cyphellophora europaea (strain CBS 101466)</name>
    <name type="common">Phialophora europaea</name>
    <dbReference type="NCBI Taxonomy" id="1220924"/>
    <lineage>
        <taxon>Eukaryota</taxon>
        <taxon>Fungi</taxon>
        <taxon>Dikarya</taxon>
        <taxon>Ascomycota</taxon>
        <taxon>Pezizomycotina</taxon>
        <taxon>Eurotiomycetes</taxon>
        <taxon>Chaetothyriomycetidae</taxon>
        <taxon>Chaetothyriales</taxon>
        <taxon>Cyphellophoraceae</taxon>
        <taxon>Cyphellophora</taxon>
    </lineage>
</organism>
<keyword evidence="12" id="KW-0325">Glycoprotein</keyword>
<dbReference type="GO" id="GO:0016787">
    <property type="term" value="F:hydrolase activity"/>
    <property type="evidence" value="ECO:0007669"/>
    <property type="project" value="UniProtKB-KW"/>
</dbReference>
<evidence type="ECO:0000256" key="11">
    <source>
        <dbReference type="ARBA" id="ARBA00023157"/>
    </source>
</evidence>
<keyword evidence="11" id="KW-1015">Disulfide bond</keyword>
<protein>
    <recommendedName>
        <fullName evidence="15">Ribonuclease T2-like</fullName>
        <ecNumber evidence="4">4.6.1.19</ecNumber>
    </recommendedName>
</protein>
<dbReference type="Gene3D" id="3.90.730.10">
    <property type="entry name" value="Ribonuclease T2-like"/>
    <property type="match status" value="1"/>
</dbReference>
<feature type="region of interest" description="Disordered" evidence="18">
    <location>
        <begin position="248"/>
        <end position="337"/>
    </location>
</feature>
<evidence type="ECO:0000256" key="4">
    <source>
        <dbReference type="ARBA" id="ARBA00012571"/>
    </source>
</evidence>
<dbReference type="InterPro" id="IPR057328">
    <property type="entry name" value="RNaseT2L_C"/>
</dbReference>
<evidence type="ECO:0000256" key="17">
    <source>
        <dbReference type="RuleBase" id="RU004328"/>
    </source>
</evidence>
<keyword evidence="13" id="KW-0456">Lyase</keyword>
<evidence type="ECO:0000256" key="15">
    <source>
        <dbReference type="ARBA" id="ARBA00071169"/>
    </source>
</evidence>
<gene>
    <name evidence="20" type="ORF">HMPREF1541_09197</name>
</gene>
<evidence type="ECO:0000256" key="2">
    <source>
        <dbReference type="ARBA" id="ARBA00004496"/>
    </source>
</evidence>
<feature type="compositionally biased region" description="Low complexity" evidence="18">
    <location>
        <begin position="281"/>
        <end position="306"/>
    </location>
</feature>
<dbReference type="GO" id="GO:0006401">
    <property type="term" value="P:RNA catabolic process"/>
    <property type="evidence" value="ECO:0007669"/>
    <property type="project" value="TreeGrafter"/>
</dbReference>
<dbReference type="Pfam" id="PF00445">
    <property type="entry name" value="Ribonuclease_T2"/>
    <property type="match status" value="1"/>
</dbReference>
<dbReference type="SUPFAM" id="SSF55895">
    <property type="entry name" value="Ribonuclease Rh-like"/>
    <property type="match status" value="1"/>
</dbReference>
<keyword evidence="6" id="KW-0926">Vacuole</keyword>
<dbReference type="Proteomes" id="UP000030752">
    <property type="component" value="Unassembled WGS sequence"/>
</dbReference>
<reference evidence="20 21" key="1">
    <citation type="submission" date="2013-03" db="EMBL/GenBank/DDBJ databases">
        <title>The Genome Sequence of Phialophora europaea CBS 101466.</title>
        <authorList>
            <consortium name="The Broad Institute Genomics Platform"/>
            <person name="Cuomo C."/>
            <person name="de Hoog S."/>
            <person name="Gorbushina A."/>
            <person name="Walker B."/>
            <person name="Young S.K."/>
            <person name="Zeng Q."/>
            <person name="Gargeya S."/>
            <person name="Fitzgerald M."/>
            <person name="Haas B."/>
            <person name="Abouelleil A."/>
            <person name="Allen A.W."/>
            <person name="Alvarado L."/>
            <person name="Arachchi H.M."/>
            <person name="Berlin A.M."/>
            <person name="Chapman S.B."/>
            <person name="Gainer-Dewar J."/>
            <person name="Goldberg J."/>
            <person name="Griggs A."/>
            <person name="Gujja S."/>
            <person name="Hansen M."/>
            <person name="Howarth C."/>
            <person name="Imamovic A."/>
            <person name="Ireland A."/>
            <person name="Larimer J."/>
            <person name="McCowan C."/>
            <person name="Murphy C."/>
            <person name="Pearson M."/>
            <person name="Poon T.W."/>
            <person name="Priest M."/>
            <person name="Roberts A."/>
            <person name="Saif S."/>
            <person name="Shea T."/>
            <person name="Sisk P."/>
            <person name="Sykes S."/>
            <person name="Wortman J."/>
            <person name="Nusbaum C."/>
            <person name="Birren B."/>
        </authorList>
    </citation>
    <scope>NUCLEOTIDE SEQUENCE [LARGE SCALE GENOMIC DNA]</scope>
    <source>
        <strain evidence="20 21">CBS 101466</strain>
    </source>
</reference>
<dbReference type="PROSITE" id="PS00530">
    <property type="entry name" value="RNASE_T2_1"/>
    <property type="match status" value="1"/>
</dbReference>
<dbReference type="InterPro" id="IPR018188">
    <property type="entry name" value="RNase_T2_His_AS_1"/>
</dbReference>
<keyword evidence="21" id="KW-1185">Reference proteome</keyword>
<evidence type="ECO:0000256" key="18">
    <source>
        <dbReference type="SAM" id="MobiDB-lite"/>
    </source>
</evidence>
<evidence type="ECO:0000313" key="20">
    <source>
        <dbReference type="EMBL" id="ETN45366.1"/>
    </source>
</evidence>
<dbReference type="GO" id="GO:0005775">
    <property type="term" value="C:vacuolar lumen"/>
    <property type="evidence" value="ECO:0007669"/>
    <property type="project" value="UniProtKB-SubCell"/>
</dbReference>
<dbReference type="GeneID" id="19976536"/>
<evidence type="ECO:0000256" key="10">
    <source>
        <dbReference type="ARBA" id="ARBA00022801"/>
    </source>
</evidence>
<dbReference type="RefSeq" id="XP_008712094.1">
    <property type="nucleotide sequence ID" value="XM_008713872.1"/>
</dbReference>
<dbReference type="InParanoid" id="W2S9I9"/>
<dbReference type="Pfam" id="PF25488">
    <property type="entry name" value="RNaseT2L_C"/>
    <property type="match status" value="1"/>
</dbReference>
<feature type="active site" evidence="16">
    <location>
        <position position="136"/>
    </location>
</feature>
<dbReference type="EC" id="4.6.1.19" evidence="4"/>
<evidence type="ECO:0000313" key="21">
    <source>
        <dbReference type="Proteomes" id="UP000030752"/>
    </source>
</evidence>
<keyword evidence="10" id="KW-0378">Hydrolase</keyword>
<dbReference type="InterPro" id="IPR033130">
    <property type="entry name" value="RNase_T2_His_AS_2"/>
</dbReference>
<dbReference type="InterPro" id="IPR001568">
    <property type="entry name" value="RNase_T2-like"/>
</dbReference>
<dbReference type="eggNOG" id="KOG1642">
    <property type="taxonomic scope" value="Eukaryota"/>
</dbReference>
<feature type="domain" description="RNase T2-like C-terminal" evidence="19">
    <location>
        <begin position="323"/>
        <end position="471"/>
    </location>
</feature>
<dbReference type="CDD" id="cd01061">
    <property type="entry name" value="RNase_T2_euk"/>
    <property type="match status" value="1"/>
</dbReference>
<dbReference type="FunCoup" id="W2S9I9">
    <property type="interactions" value="149"/>
</dbReference>
<accession>W2S9I9</accession>
<dbReference type="VEuPathDB" id="FungiDB:HMPREF1541_09197"/>
<feature type="active site" evidence="16">
    <location>
        <position position="80"/>
    </location>
</feature>
<dbReference type="HOGENOM" id="CLU_037966_0_1_1"/>
<feature type="active site" evidence="16">
    <location>
        <position position="140"/>
    </location>
</feature>